<evidence type="ECO:0000259" key="4">
    <source>
        <dbReference type="PROSITE" id="PS50995"/>
    </source>
</evidence>
<reference evidence="5 6" key="1">
    <citation type="submission" date="2024-09" db="EMBL/GenBank/DDBJ databases">
        <authorList>
            <person name="Sun Q."/>
            <person name="Mori K."/>
        </authorList>
    </citation>
    <scope>NUCLEOTIDE SEQUENCE [LARGE SCALE GENOMIC DNA]</scope>
    <source>
        <strain evidence="5 6">CCM 8545</strain>
    </source>
</reference>
<dbReference type="SMART" id="SM00347">
    <property type="entry name" value="HTH_MARR"/>
    <property type="match status" value="1"/>
</dbReference>
<dbReference type="PROSITE" id="PS50995">
    <property type="entry name" value="HTH_MARR_2"/>
    <property type="match status" value="1"/>
</dbReference>
<evidence type="ECO:0000313" key="6">
    <source>
        <dbReference type="Proteomes" id="UP001589758"/>
    </source>
</evidence>
<keyword evidence="1" id="KW-0805">Transcription regulation</keyword>
<protein>
    <submittedName>
        <fullName evidence="5">MarR family winged helix-turn-helix transcriptional regulator</fullName>
    </submittedName>
</protein>
<keyword evidence="3" id="KW-0804">Transcription</keyword>
<evidence type="ECO:0000256" key="1">
    <source>
        <dbReference type="ARBA" id="ARBA00023015"/>
    </source>
</evidence>
<dbReference type="EMBL" id="JBHLXE010000048">
    <property type="protein sequence ID" value="MFC0179451.1"/>
    <property type="molecule type" value="Genomic_DNA"/>
</dbReference>
<name>A0ABV6C8Z9_9GAMM</name>
<dbReference type="PANTHER" id="PTHR42756:SF1">
    <property type="entry name" value="TRANSCRIPTIONAL REPRESSOR OF EMRAB OPERON"/>
    <property type="match status" value="1"/>
</dbReference>
<dbReference type="PANTHER" id="PTHR42756">
    <property type="entry name" value="TRANSCRIPTIONAL REGULATOR, MARR"/>
    <property type="match status" value="1"/>
</dbReference>
<dbReference type="PROSITE" id="PS01117">
    <property type="entry name" value="HTH_MARR_1"/>
    <property type="match status" value="1"/>
</dbReference>
<accession>A0ABV6C8Z9</accession>
<dbReference type="InterPro" id="IPR036388">
    <property type="entry name" value="WH-like_DNA-bd_sf"/>
</dbReference>
<dbReference type="Gene3D" id="1.10.10.10">
    <property type="entry name" value="Winged helix-like DNA-binding domain superfamily/Winged helix DNA-binding domain"/>
    <property type="match status" value="1"/>
</dbReference>
<proteinExistence type="predicted"/>
<evidence type="ECO:0000256" key="2">
    <source>
        <dbReference type="ARBA" id="ARBA00023125"/>
    </source>
</evidence>
<keyword evidence="2" id="KW-0238">DNA-binding</keyword>
<dbReference type="SUPFAM" id="SSF46785">
    <property type="entry name" value="Winged helix' DNA-binding domain"/>
    <property type="match status" value="1"/>
</dbReference>
<dbReference type="InterPro" id="IPR023187">
    <property type="entry name" value="Tscrpt_reg_MarR-type_CS"/>
</dbReference>
<dbReference type="Pfam" id="PF01047">
    <property type="entry name" value="MarR"/>
    <property type="match status" value="1"/>
</dbReference>
<dbReference type="PRINTS" id="PR00598">
    <property type="entry name" value="HTHMARR"/>
</dbReference>
<dbReference type="RefSeq" id="WP_385876553.1">
    <property type="nucleotide sequence ID" value="NZ_JBHLXE010000048.1"/>
</dbReference>
<dbReference type="InterPro" id="IPR036390">
    <property type="entry name" value="WH_DNA-bd_sf"/>
</dbReference>
<evidence type="ECO:0000313" key="5">
    <source>
        <dbReference type="EMBL" id="MFC0179451.1"/>
    </source>
</evidence>
<feature type="domain" description="HTH marR-type" evidence="4">
    <location>
        <begin position="1"/>
        <end position="156"/>
    </location>
</feature>
<organism evidence="5 6">
    <name type="scientific">Thorsellia kenyensis</name>
    <dbReference type="NCBI Taxonomy" id="1549888"/>
    <lineage>
        <taxon>Bacteria</taxon>
        <taxon>Pseudomonadati</taxon>
        <taxon>Pseudomonadota</taxon>
        <taxon>Gammaproteobacteria</taxon>
        <taxon>Enterobacterales</taxon>
        <taxon>Thorselliaceae</taxon>
        <taxon>Thorsellia</taxon>
    </lineage>
</organism>
<gene>
    <name evidence="5" type="ORF">ACFFIT_04985</name>
</gene>
<evidence type="ECO:0000256" key="3">
    <source>
        <dbReference type="ARBA" id="ARBA00023163"/>
    </source>
</evidence>
<comment type="caution">
    <text evidence="5">The sequence shown here is derived from an EMBL/GenBank/DDBJ whole genome shotgun (WGS) entry which is preliminary data.</text>
</comment>
<sequence>MYLESKYRTLTSILKKQHINNLVGIEACFMLLSYADKINQACAKKLGEHQLSESRFMILTLLLEYDVLSSKKIATLCGVTKPTMTSLIHSLLKDELVYKNKTSQDGRQVDIKLTEKGKKLIMNLFQDHISWIESITKQFSVLELETLTNLLNKITVSKN</sequence>
<dbReference type="InterPro" id="IPR000835">
    <property type="entry name" value="HTH_MarR-typ"/>
</dbReference>
<keyword evidence="6" id="KW-1185">Reference proteome</keyword>
<dbReference type="Proteomes" id="UP001589758">
    <property type="component" value="Unassembled WGS sequence"/>
</dbReference>